<protein>
    <recommendedName>
        <fullName evidence="6">Thioredoxin domain-containing protein</fullName>
    </recommendedName>
</protein>
<evidence type="ECO:0000256" key="3">
    <source>
        <dbReference type="ARBA" id="ARBA00023157"/>
    </source>
</evidence>
<dbReference type="Proteomes" id="UP000239800">
    <property type="component" value="Unassembled WGS sequence"/>
</dbReference>
<dbReference type="RefSeq" id="WP_104813678.1">
    <property type="nucleotide sequence ID" value="NZ_MQUB01000001.1"/>
</dbReference>
<keyword evidence="4" id="KW-0676">Redox-active center</keyword>
<evidence type="ECO:0000256" key="4">
    <source>
        <dbReference type="ARBA" id="ARBA00023284"/>
    </source>
</evidence>
<organism evidence="7 8">
    <name type="scientific">Aureitalea marina</name>
    <dbReference type="NCBI Taxonomy" id="930804"/>
    <lineage>
        <taxon>Bacteria</taxon>
        <taxon>Pseudomonadati</taxon>
        <taxon>Bacteroidota</taxon>
        <taxon>Flavobacteriia</taxon>
        <taxon>Flavobacteriales</taxon>
        <taxon>Flavobacteriaceae</taxon>
        <taxon>Aureitalea</taxon>
    </lineage>
</organism>
<keyword evidence="8" id="KW-1185">Reference proteome</keyword>
<dbReference type="InterPro" id="IPR013766">
    <property type="entry name" value="Thioredoxin_domain"/>
</dbReference>
<feature type="transmembrane region" description="Helical" evidence="5">
    <location>
        <begin position="20"/>
        <end position="43"/>
    </location>
</feature>
<dbReference type="GO" id="GO:0030313">
    <property type="term" value="C:cell envelope"/>
    <property type="evidence" value="ECO:0007669"/>
    <property type="project" value="UniProtKB-SubCell"/>
</dbReference>
<reference evidence="7 8" key="1">
    <citation type="submission" date="2016-11" db="EMBL/GenBank/DDBJ databases">
        <title>Trade-off between light-utilization and light-protection in marine flavobacteria.</title>
        <authorList>
            <person name="Kumagai Y."/>
        </authorList>
    </citation>
    <scope>NUCLEOTIDE SEQUENCE [LARGE SCALE GENOMIC DNA]</scope>
    <source>
        <strain evidence="7 8">NBRC 107741</strain>
    </source>
</reference>
<dbReference type="Pfam" id="PF08534">
    <property type="entry name" value="Redoxin"/>
    <property type="match status" value="1"/>
</dbReference>
<dbReference type="GO" id="GO:0017004">
    <property type="term" value="P:cytochrome complex assembly"/>
    <property type="evidence" value="ECO:0007669"/>
    <property type="project" value="UniProtKB-KW"/>
</dbReference>
<dbReference type="PANTHER" id="PTHR42852">
    <property type="entry name" value="THIOL:DISULFIDE INTERCHANGE PROTEIN DSBE"/>
    <property type="match status" value="1"/>
</dbReference>
<dbReference type="InterPro" id="IPR013740">
    <property type="entry name" value="Redoxin"/>
</dbReference>
<gene>
    <name evidence="7" type="ORF">BST85_13100</name>
</gene>
<keyword evidence="5" id="KW-1133">Transmembrane helix</keyword>
<dbReference type="InterPro" id="IPR036249">
    <property type="entry name" value="Thioredoxin-like_sf"/>
</dbReference>
<dbReference type="GO" id="GO:0016491">
    <property type="term" value="F:oxidoreductase activity"/>
    <property type="evidence" value="ECO:0007669"/>
    <property type="project" value="InterPro"/>
</dbReference>
<dbReference type="CDD" id="cd02966">
    <property type="entry name" value="TlpA_like_family"/>
    <property type="match status" value="1"/>
</dbReference>
<evidence type="ECO:0000256" key="2">
    <source>
        <dbReference type="ARBA" id="ARBA00022748"/>
    </source>
</evidence>
<proteinExistence type="predicted"/>
<dbReference type="PROSITE" id="PS51352">
    <property type="entry name" value="THIOREDOXIN_2"/>
    <property type="match status" value="1"/>
</dbReference>
<keyword evidence="2" id="KW-0201">Cytochrome c-type biogenesis</keyword>
<evidence type="ECO:0000256" key="1">
    <source>
        <dbReference type="ARBA" id="ARBA00004196"/>
    </source>
</evidence>
<comment type="subcellular location">
    <subcellularLocation>
        <location evidence="1">Cell envelope</location>
    </subcellularLocation>
</comment>
<evidence type="ECO:0000313" key="8">
    <source>
        <dbReference type="Proteomes" id="UP000239800"/>
    </source>
</evidence>
<dbReference type="InterPro" id="IPR050553">
    <property type="entry name" value="Thioredoxin_ResA/DsbE_sf"/>
</dbReference>
<name>A0A2S7KSX8_9FLAO</name>
<accession>A0A2S7KSX8</accession>
<keyword evidence="3" id="KW-1015">Disulfide bond</keyword>
<dbReference type="EMBL" id="MQUB01000001">
    <property type="protein sequence ID" value="PQB05730.1"/>
    <property type="molecule type" value="Genomic_DNA"/>
</dbReference>
<dbReference type="AlphaFoldDB" id="A0A2S7KSX8"/>
<dbReference type="PANTHER" id="PTHR42852:SF6">
    <property type="entry name" value="THIOL:DISULFIDE INTERCHANGE PROTEIN DSBE"/>
    <property type="match status" value="1"/>
</dbReference>
<feature type="domain" description="Thioredoxin" evidence="6">
    <location>
        <begin position="227"/>
        <end position="367"/>
    </location>
</feature>
<comment type="caution">
    <text evidence="7">The sequence shown here is derived from an EMBL/GenBank/DDBJ whole genome shotgun (WGS) entry which is preliminary data.</text>
</comment>
<keyword evidence="5" id="KW-0812">Transmembrane</keyword>
<evidence type="ECO:0000259" key="6">
    <source>
        <dbReference type="PROSITE" id="PS51352"/>
    </source>
</evidence>
<dbReference type="SUPFAM" id="SSF52833">
    <property type="entry name" value="Thioredoxin-like"/>
    <property type="match status" value="1"/>
</dbReference>
<evidence type="ECO:0000256" key="5">
    <source>
        <dbReference type="SAM" id="Phobius"/>
    </source>
</evidence>
<evidence type="ECO:0000313" key="7">
    <source>
        <dbReference type="EMBL" id="PQB05730.1"/>
    </source>
</evidence>
<dbReference type="OrthoDB" id="743079at2"/>
<dbReference type="Gene3D" id="3.40.30.10">
    <property type="entry name" value="Glutaredoxin"/>
    <property type="match status" value="1"/>
</dbReference>
<sequence length="373" mass="43251">MQGIAGLTIEFQRLISNKTVVIMLTNVLKTSLFIFLLSTLILGCEEERENPFSVLEVNIANQQFLDSLIIYDKDESWEVKSIIRFTESNSVIDTLNILQTKRYQIYSFISGNQGEMGELLISPNSKISLSIDENQLFESISYSGNFKLPNNFLAYSKKHQNQLSEMVRNGIEQEDLEISIDERSKLIHEKGKALDIVDSLSTYVDRKFNKFAEILIQKNIKHQYKQSLIGEIGNNFFFKDVNNREKSLRDFKGKYIYIDVWATWCKPCKVEHTYLEQLDDYFSDNDDFQIISVSTDSEFDKWKRYVTKNSMEGIQLYSGADSDFVKFYDIGALPRFILLDQAGRIINSEEIRPSNPELLKKLNSTVHNDKYAK</sequence>
<keyword evidence="5" id="KW-0472">Membrane</keyword>